<dbReference type="RefSeq" id="WP_259040287.1">
    <property type="nucleotide sequence ID" value="NZ_JANTZO010000005.1"/>
</dbReference>
<keyword evidence="1" id="KW-0812">Transmembrane</keyword>
<protein>
    <submittedName>
        <fullName evidence="3">Uncharacterized protein</fullName>
    </submittedName>
</protein>
<evidence type="ECO:0000313" key="4">
    <source>
        <dbReference type="Proteomes" id="UP001155144"/>
    </source>
</evidence>
<dbReference type="AlphaFoldDB" id="A0A9X2V6V4"/>
<evidence type="ECO:0000313" key="3">
    <source>
        <dbReference type="EMBL" id="MCS4122339.1"/>
    </source>
</evidence>
<sequence length="142" mass="15284">MFEVSSVFYLHVALWAVGLHGVWEYAQVIPLYRCWGRWTRWQRIWVLPTATLGDAVATVAFTAGTAAVLGPAEVQPLTMAGAAMLLGAGLAAGLVFETVARALDLWHYEDAMPTLRVAGHRIGAVPVLQMTILPTLAVALAT</sequence>
<reference evidence="3" key="1">
    <citation type="submission" date="2022-08" db="EMBL/GenBank/DDBJ databases">
        <title>Genomic Encyclopedia of Type Strains, Phase V (KMG-V): Genome sequencing to study the core and pangenomes of soil and plant-associated prokaryotes.</title>
        <authorList>
            <person name="Whitman W."/>
        </authorList>
    </citation>
    <scope>NUCLEOTIDE SEQUENCE</scope>
    <source>
        <strain evidence="3">SP3026</strain>
        <strain evidence="2">SP3049</strain>
    </source>
</reference>
<gene>
    <name evidence="3" type="ORF">GGP45_002699</name>
    <name evidence="2" type="ORF">GGP61_001299</name>
</gene>
<proteinExistence type="predicted"/>
<feature type="transmembrane region" description="Helical" evidence="1">
    <location>
        <begin position="6"/>
        <end position="23"/>
    </location>
</feature>
<accession>A0A9X2V6V4</accession>
<evidence type="ECO:0000313" key="2">
    <source>
        <dbReference type="EMBL" id="MCS3709695.1"/>
    </source>
</evidence>
<feature type="transmembrane region" description="Helical" evidence="1">
    <location>
        <begin position="76"/>
        <end position="96"/>
    </location>
</feature>
<evidence type="ECO:0000256" key="1">
    <source>
        <dbReference type="SAM" id="Phobius"/>
    </source>
</evidence>
<organism evidence="3 4">
    <name type="scientific">Salinibacter ruber</name>
    <dbReference type="NCBI Taxonomy" id="146919"/>
    <lineage>
        <taxon>Bacteria</taxon>
        <taxon>Pseudomonadati</taxon>
        <taxon>Rhodothermota</taxon>
        <taxon>Rhodothermia</taxon>
        <taxon>Rhodothermales</taxon>
        <taxon>Salinibacteraceae</taxon>
        <taxon>Salinibacter</taxon>
    </lineage>
</organism>
<name>A0A9X2V6V4_9BACT</name>
<dbReference type="Proteomes" id="UP001155144">
    <property type="component" value="Unassembled WGS sequence"/>
</dbReference>
<keyword evidence="1" id="KW-0472">Membrane</keyword>
<feature type="transmembrane region" description="Helical" evidence="1">
    <location>
        <begin position="44"/>
        <end position="70"/>
    </location>
</feature>
<dbReference type="Proteomes" id="UP001155057">
    <property type="component" value="Unassembled WGS sequence"/>
</dbReference>
<dbReference type="EMBL" id="JANUBL010000005">
    <property type="protein sequence ID" value="MCS4122339.1"/>
    <property type="molecule type" value="Genomic_DNA"/>
</dbReference>
<comment type="caution">
    <text evidence="3">The sequence shown here is derived from an EMBL/GenBank/DDBJ whole genome shotgun (WGS) entry which is preliminary data.</text>
</comment>
<keyword evidence="1" id="KW-1133">Transmembrane helix</keyword>
<dbReference type="EMBL" id="JANUAE010000004">
    <property type="protein sequence ID" value="MCS3709695.1"/>
    <property type="molecule type" value="Genomic_DNA"/>
</dbReference>